<reference evidence="4" key="1">
    <citation type="journal article" date="2019" name="Int. J. Syst. Evol. Microbiol.">
        <title>The Global Catalogue of Microorganisms (GCM) 10K type strain sequencing project: providing services to taxonomists for standard genome sequencing and annotation.</title>
        <authorList>
            <consortium name="The Broad Institute Genomics Platform"/>
            <consortium name="The Broad Institute Genome Sequencing Center for Infectious Disease"/>
            <person name="Wu L."/>
            <person name="Ma J."/>
        </authorList>
    </citation>
    <scope>NUCLEOTIDE SEQUENCE [LARGE SCALE GENOMIC DNA]</scope>
    <source>
        <strain evidence="4">TBRC 5781</strain>
    </source>
</reference>
<sequence>MSKNDDTEEKQLPPSQIKLNRLKREGQVAHSKDVPAAASVIVISGFLILAHSWIYQSVSSFFDIPLTILPEHTIIVPKDRLAMTLYAAADQVSNLIMAPMMLGLAAAVVSAIIDGEGLVMSMKNMAFDLGKLNPAQGLKNIFSLSSLSEFLKGLIKCIVMLVTGAATLLYFMNALFWAPLCGVAECALGLSASLTSTLMVIIAIILVVTAGFDIRISRALFRHEHRMTKSEAKREQKEMYGSPEVRSARHRIGAEIRSGPPGKASPNTE</sequence>
<dbReference type="PRINTS" id="PR00950">
    <property type="entry name" value="TYPE3IMSPROT"/>
</dbReference>
<comment type="caution">
    <text evidence="3">The sequence shown here is derived from an EMBL/GenBank/DDBJ whole genome shotgun (WGS) entry which is preliminary data.</text>
</comment>
<name>A0ABV8EEI3_9HYPH</name>
<evidence type="ECO:0000256" key="1">
    <source>
        <dbReference type="SAM" id="MobiDB-lite"/>
    </source>
</evidence>
<dbReference type="RefSeq" id="WP_247262451.1">
    <property type="nucleotide sequence ID" value="NZ_JALJQZ010000050.1"/>
</dbReference>
<dbReference type="Proteomes" id="UP001595697">
    <property type="component" value="Unassembled WGS sequence"/>
</dbReference>
<organism evidence="3 4">
    <name type="scientific">Rhizobium lemnae</name>
    <dbReference type="NCBI Taxonomy" id="1214924"/>
    <lineage>
        <taxon>Bacteria</taxon>
        <taxon>Pseudomonadati</taxon>
        <taxon>Pseudomonadota</taxon>
        <taxon>Alphaproteobacteria</taxon>
        <taxon>Hyphomicrobiales</taxon>
        <taxon>Rhizobiaceae</taxon>
        <taxon>Rhizobium/Agrobacterium group</taxon>
        <taxon>Rhizobium</taxon>
    </lineage>
</organism>
<proteinExistence type="predicted"/>
<dbReference type="PANTHER" id="PTHR30531">
    <property type="entry name" value="FLAGELLAR BIOSYNTHETIC PROTEIN FLHB"/>
    <property type="match status" value="1"/>
</dbReference>
<feature type="transmembrane region" description="Helical" evidence="2">
    <location>
        <begin position="34"/>
        <end position="55"/>
    </location>
</feature>
<feature type="transmembrane region" description="Helical" evidence="2">
    <location>
        <begin position="95"/>
        <end position="113"/>
    </location>
</feature>
<dbReference type="Gene3D" id="6.10.250.2080">
    <property type="match status" value="1"/>
</dbReference>
<dbReference type="InterPro" id="IPR006135">
    <property type="entry name" value="T3SS_substrate_exporter"/>
</dbReference>
<dbReference type="PANTHER" id="PTHR30531:SF14">
    <property type="entry name" value="SURFACE PRESENTATION OF ANTIGENS PROTEIN SPAS"/>
    <property type="match status" value="1"/>
</dbReference>
<evidence type="ECO:0000313" key="3">
    <source>
        <dbReference type="EMBL" id="MFC3970420.1"/>
    </source>
</evidence>
<keyword evidence="2" id="KW-0472">Membrane</keyword>
<keyword evidence="2" id="KW-0812">Transmembrane</keyword>
<keyword evidence="2" id="KW-1133">Transmembrane helix</keyword>
<feature type="transmembrane region" description="Helical" evidence="2">
    <location>
        <begin position="190"/>
        <end position="212"/>
    </location>
</feature>
<feature type="region of interest" description="Disordered" evidence="1">
    <location>
        <begin position="228"/>
        <end position="269"/>
    </location>
</feature>
<evidence type="ECO:0000256" key="2">
    <source>
        <dbReference type="SAM" id="Phobius"/>
    </source>
</evidence>
<feature type="compositionally biased region" description="Basic and acidic residues" evidence="1">
    <location>
        <begin position="228"/>
        <end position="238"/>
    </location>
</feature>
<dbReference type="Pfam" id="PF01312">
    <property type="entry name" value="Bac_export_2"/>
    <property type="match status" value="1"/>
</dbReference>
<keyword evidence="4" id="KW-1185">Reference proteome</keyword>
<accession>A0ABV8EEI3</accession>
<gene>
    <name evidence="3" type="ORF">ACFOVS_20255</name>
</gene>
<feature type="transmembrane region" description="Helical" evidence="2">
    <location>
        <begin position="153"/>
        <end position="178"/>
    </location>
</feature>
<dbReference type="EMBL" id="JBHSBD010000103">
    <property type="protein sequence ID" value="MFC3970420.1"/>
    <property type="molecule type" value="Genomic_DNA"/>
</dbReference>
<evidence type="ECO:0000313" key="4">
    <source>
        <dbReference type="Proteomes" id="UP001595697"/>
    </source>
</evidence>
<protein>
    <submittedName>
        <fullName evidence="3">EscU/YscU/HrcU family type III secretion system export apparatus switch protein</fullName>
    </submittedName>
</protein>